<evidence type="ECO:0008006" key="3">
    <source>
        <dbReference type="Google" id="ProtNLM"/>
    </source>
</evidence>
<sequence>MESINQLLEACTLPEKTQLVEFAKIKNPPSSKKLMLMKLFVNQPGLSDTEYSQKIYKKPEGPAYFQLKKRVKDEFEELFLLLKPTCIKKENQLHIECSELLLKSELILARGIRTEGSKLLERGLKMAIKNGFHDLVLTIYSIAARFGICEVLNNNDLPELEIAIKSHLQLLIKENYKNPEDQTESKNEHLKTMIRQLNYNRKSWLILDDINRSIQHKDYENALSQVNEAELDLNQNNESRTKDELLLTKTSILLAKREYTEVLEECIYSVNPSKFSIENKLRYSLNHWYALFHLNKIDEAQQILRNNLMKLDSDQDKKWRYLEAYIQFKQGNFKTALKEIHSCQKYLKNNSDYYLGSKMLEIMILFDQNDQDWLEYKIENFRKLISRYKCKKLIRIQLAFQVFSKLQKSLFKACLIDLVNDPILSDLQNEIEGLEWRPASSELIRYDSWISAKVNSQIS</sequence>
<dbReference type="AlphaFoldDB" id="A0A327P099"/>
<protein>
    <recommendedName>
        <fullName evidence="3">Tetratricopeptide repeat protein</fullName>
    </recommendedName>
</protein>
<gene>
    <name evidence="1" type="ORF">LV83_03875</name>
</gene>
<dbReference type="RefSeq" id="WP_111613185.1">
    <property type="nucleotide sequence ID" value="NZ_QLLK01000015.1"/>
</dbReference>
<evidence type="ECO:0000313" key="1">
    <source>
        <dbReference type="EMBL" id="RAI84827.1"/>
    </source>
</evidence>
<proteinExistence type="predicted"/>
<organism evidence="1 2">
    <name type="scientific">Algoriphagus yeomjeoni</name>
    <dbReference type="NCBI Taxonomy" id="291403"/>
    <lineage>
        <taxon>Bacteria</taxon>
        <taxon>Pseudomonadati</taxon>
        <taxon>Bacteroidota</taxon>
        <taxon>Cytophagia</taxon>
        <taxon>Cytophagales</taxon>
        <taxon>Cyclobacteriaceae</taxon>
        <taxon>Algoriphagus</taxon>
    </lineage>
</organism>
<reference evidence="1 2" key="1">
    <citation type="submission" date="2018-06" db="EMBL/GenBank/DDBJ databases">
        <title>Genomic Encyclopedia of Archaeal and Bacterial Type Strains, Phase II (KMG-II): from individual species to whole genera.</title>
        <authorList>
            <person name="Goeker M."/>
        </authorList>
    </citation>
    <scope>NUCLEOTIDE SEQUENCE [LARGE SCALE GENOMIC DNA]</scope>
    <source>
        <strain evidence="1 2">DSM 23446</strain>
    </source>
</reference>
<evidence type="ECO:0000313" key="2">
    <source>
        <dbReference type="Proteomes" id="UP000249610"/>
    </source>
</evidence>
<dbReference type="EMBL" id="QLLK01000015">
    <property type="protein sequence ID" value="RAI84827.1"/>
    <property type="molecule type" value="Genomic_DNA"/>
</dbReference>
<dbReference type="Proteomes" id="UP000249610">
    <property type="component" value="Unassembled WGS sequence"/>
</dbReference>
<accession>A0A327P099</accession>
<name>A0A327P099_9BACT</name>
<comment type="caution">
    <text evidence="1">The sequence shown here is derived from an EMBL/GenBank/DDBJ whole genome shotgun (WGS) entry which is preliminary data.</text>
</comment>
<dbReference type="OrthoDB" id="817813at2"/>
<dbReference type="Gene3D" id="1.25.40.10">
    <property type="entry name" value="Tetratricopeptide repeat domain"/>
    <property type="match status" value="1"/>
</dbReference>
<keyword evidence="2" id="KW-1185">Reference proteome</keyword>
<dbReference type="InterPro" id="IPR011990">
    <property type="entry name" value="TPR-like_helical_dom_sf"/>
</dbReference>